<proteinExistence type="predicted"/>
<gene>
    <name evidence="2" type="ORF">PoB_004141500</name>
</gene>
<feature type="region of interest" description="Disordered" evidence="1">
    <location>
        <begin position="69"/>
        <end position="118"/>
    </location>
</feature>
<evidence type="ECO:0000313" key="2">
    <source>
        <dbReference type="EMBL" id="GFO14910.1"/>
    </source>
</evidence>
<evidence type="ECO:0000313" key="3">
    <source>
        <dbReference type="Proteomes" id="UP000735302"/>
    </source>
</evidence>
<protein>
    <submittedName>
        <fullName evidence="2">Uncharacterized protein</fullName>
    </submittedName>
</protein>
<feature type="compositionally biased region" description="Basic and acidic residues" evidence="1">
    <location>
        <begin position="70"/>
        <end position="90"/>
    </location>
</feature>
<feature type="compositionally biased region" description="Basic and acidic residues" evidence="1">
    <location>
        <begin position="103"/>
        <end position="118"/>
    </location>
</feature>
<reference evidence="2 3" key="1">
    <citation type="journal article" date="2021" name="Elife">
        <title>Chloroplast acquisition without the gene transfer in kleptoplastic sea slugs, Plakobranchus ocellatus.</title>
        <authorList>
            <person name="Maeda T."/>
            <person name="Takahashi S."/>
            <person name="Yoshida T."/>
            <person name="Shimamura S."/>
            <person name="Takaki Y."/>
            <person name="Nagai Y."/>
            <person name="Toyoda A."/>
            <person name="Suzuki Y."/>
            <person name="Arimoto A."/>
            <person name="Ishii H."/>
            <person name="Satoh N."/>
            <person name="Nishiyama T."/>
            <person name="Hasebe M."/>
            <person name="Maruyama T."/>
            <person name="Minagawa J."/>
            <person name="Obokata J."/>
            <person name="Shigenobu S."/>
        </authorList>
    </citation>
    <scope>NUCLEOTIDE SEQUENCE [LARGE SCALE GENOMIC DNA]</scope>
</reference>
<keyword evidence="3" id="KW-1185">Reference proteome</keyword>
<dbReference type="Proteomes" id="UP000735302">
    <property type="component" value="Unassembled WGS sequence"/>
</dbReference>
<evidence type="ECO:0000256" key="1">
    <source>
        <dbReference type="SAM" id="MobiDB-lite"/>
    </source>
</evidence>
<sequence length="118" mass="12879">MREVFNSAPAHHGAQPRVHFARISSAVPGLPWSYTFSRGCETSNGIDPSPIQRKMTSRWAAWVSAALPSQEKEMAKETPLGKRKEQRTAEGEVDGTVAQGKEVGIEDKKSGGEKEMSP</sequence>
<dbReference type="EMBL" id="BLXT01004584">
    <property type="protein sequence ID" value="GFO14910.1"/>
    <property type="molecule type" value="Genomic_DNA"/>
</dbReference>
<accession>A0AAV4B739</accession>
<name>A0AAV4B739_9GAST</name>
<dbReference type="AlphaFoldDB" id="A0AAV4B739"/>
<organism evidence="2 3">
    <name type="scientific">Plakobranchus ocellatus</name>
    <dbReference type="NCBI Taxonomy" id="259542"/>
    <lineage>
        <taxon>Eukaryota</taxon>
        <taxon>Metazoa</taxon>
        <taxon>Spiralia</taxon>
        <taxon>Lophotrochozoa</taxon>
        <taxon>Mollusca</taxon>
        <taxon>Gastropoda</taxon>
        <taxon>Heterobranchia</taxon>
        <taxon>Euthyneura</taxon>
        <taxon>Panpulmonata</taxon>
        <taxon>Sacoglossa</taxon>
        <taxon>Placobranchoidea</taxon>
        <taxon>Plakobranchidae</taxon>
        <taxon>Plakobranchus</taxon>
    </lineage>
</organism>
<comment type="caution">
    <text evidence="2">The sequence shown here is derived from an EMBL/GenBank/DDBJ whole genome shotgun (WGS) entry which is preliminary data.</text>
</comment>